<evidence type="ECO:0000313" key="8">
    <source>
        <dbReference type="Proteomes" id="UP000515819"/>
    </source>
</evidence>
<organism evidence="7 8">
    <name type="scientific">Wujia chipingensis</name>
    <dbReference type="NCBI Taxonomy" id="2763670"/>
    <lineage>
        <taxon>Bacteria</taxon>
        <taxon>Bacillati</taxon>
        <taxon>Bacillota</taxon>
        <taxon>Clostridia</taxon>
        <taxon>Lachnospirales</taxon>
        <taxon>Lachnospiraceae</taxon>
        <taxon>Wujia</taxon>
    </lineage>
</organism>
<dbReference type="EMBL" id="CP060632">
    <property type="protein sequence ID" value="QNM00255.1"/>
    <property type="molecule type" value="Genomic_DNA"/>
</dbReference>
<dbReference type="PANTHER" id="PTHR37316">
    <property type="entry name" value="TEICHOIC ACID GLYCEROL-PHOSPHATE PRIMASE"/>
    <property type="match status" value="1"/>
</dbReference>
<dbReference type="RefSeq" id="WP_249321583.1">
    <property type="nucleotide sequence ID" value="NZ_CP060632.1"/>
</dbReference>
<dbReference type="GO" id="GO:0047355">
    <property type="term" value="F:CDP-glycerol glycerophosphotransferase activity"/>
    <property type="evidence" value="ECO:0007669"/>
    <property type="project" value="InterPro"/>
</dbReference>
<evidence type="ECO:0000313" key="7">
    <source>
        <dbReference type="EMBL" id="QNM00255.1"/>
    </source>
</evidence>
<keyword evidence="4 7" id="KW-0808">Transferase</keyword>
<evidence type="ECO:0000256" key="2">
    <source>
        <dbReference type="ARBA" id="ARBA00010488"/>
    </source>
</evidence>
<dbReference type="InterPro" id="IPR043149">
    <property type="entry name" value="TagF_N"/>
</dbReference>
<keyword evidence="3" id="KW-1003">Cell membrane</keyword>
<dbReference type="GO" id="GO:0005886">
    <property type="term" value="C:plasma membrane"/>
    <property type="evidence" value="ECO:0007669"/>
    <property type="project" value="UniProtKB-SubCell"/>
</dbReference>
<dbReference type="InterPro" id="IPR007554">
    <property type="entry name" value="Glycerophosphate_synth"/>
</dbReference>
<keyword evidence="6" id="KW-0472">Membrane</keyword>
<dbReference type="Gene3D" id="3.40.50.11820">
    <property type="match status" value="1"/>
</dbReference>
<dbReference type="PANTHER" id="PTHR37316:SF2">
    <property type="entry name" value="TEICHOIC ACID RIBITOL-PHOSPHATE POLYMERASE TARK"/>
    <property type="match status" value="1"/>
</dbReference>
<dbReference type="Proteomes" id="UP000515819">
    <property type="component" value="Chromosome"/>
</dbReference>
<dbReference type="Pfam" id="PF04464">
    <property type="entry name" value="Glyphos_transf"/>
    <property type="match status" value="1"/>
</dbReference>
<dbReference type="KEGG" id="wcp:H9Q76_02900"/>
<proteinExistence type="inferred from homology"/>
<name>A0A7G9FNX3_9FIRM</name>
<evidence type="ECO:0000256" key="5">
    <source>
        <dbReference type="ARBA" id="ARBA00022944"/>
    </source>
</evidence>
<comment type="similarity">
    <text evidence="2">Belongs to the CDP-glycerol glycerophosphotransferase family.</text>
</comment>
<evidence type="ECO:0000256" key="6">
    <source>
        <dbReference type="ARBA" id="ARBA00023136"/>
    </source>
</evidence>
<dbReference type="Gene3D" id="3.40.50.12580">
    <property type="match status" value="1"/>
</dbReference>
<gene>
    <name evidence="7" type="ORF">H9Q76_02900</name>
</gene>
<keyword evidence="8" id="KW-1185">Reference proteome</keyword>
<evidence type="ECO:0000256" key="4">
    <source>
        <dbReference type="ARBA" id="ARBA00022679"/>
    </source>
</evidence>
<dbReference type="InterPro" id="IPR043148">
    <property type="entry name" value="TagF_C"/>
</dbReference>
<dbReference type="AlphaFoldDB" id="A0A7G9FNX3"/>
<evidence type="ECO:0000256" key="3">
    <source>
        <dbReference type="ARBA" id="ARBA00022475"/>
    </source>
</evidence>
<keyword evidence="5" id="KW-0777">Teichoic acid biosynthesis</keyword>
<comment type="subcellular location">
    <subcellularLocation>
        <location evidence="1">Cell membrane</location>
        <topology evidence="1">Peripheral membrane protein</topology>
    </subcellularLocation>
</comment>
<reference evidence="7 8" key="1">
    <citation type="submission" date="2020-08" db="EMBL/GenBank/DDBJ databases">
        <authorList>
            <person name="Liu C."/>
            <person name="Sun Q."/>
        </authorList>
    </citation>
    <scope>NUCLEOTIDE SEQUENCE [LARGE SCALE GENOMIC DNA]</scope>
    <source>
        <strain evidence="7 8">NSJ-4</strain>
    </source>
</reference>
<evidence type="ECO:0000256" key="1">
    <source>
        <dbReference type="ARBA" id="ARBA00004202"/>
    </source>
</evidence>
<accession>A0A7G9FNX3</accession>
<dbReference type="GO" id="GO:0019350">
    <property type="term" value="P:teichoic acid biosynthetic process"/>
    <property type="evidence" value="ECO:0007669"/>
    <property type="project" value="UniProtKB-KW"/>
</dbReference>
<protein>
    <submittedName>
        <fullName evidence="7">CDP-glycerol glycerophosphotransferase family protein</fullName>
    </submittedName>
</protein>
<dbReference type="InterPro" id="IPR051612">
    <property type="entry name" value="Teichoic_Acid_Biosynth"/>
</dbReference>
<sequence>MGFYIKQIIKMIAQHVLFPIYYFICCRKPVTRGLVVFADEHKTACPPSMQRLHDALLLQEGLTVVDDFFDLQAMSAQAGMRRMLAFMKLYAQAEFVILQDNFLPVSSCHKRKGTTVIQLWHGCGAFKRFGYDAKDDIPQFYKGNVYKNYDLVTVSSPYCRPFFTSAMRIKNPKTVRAYGSSYTDCYFDEAYKGAMREKFEQIYGARNGRTVIVWAPTFRGNAGQQNKSERTIGETWIDELAKNPDYLVIKSLHPHMLKRGESQPLTTGELLFSADLLITDYSSVLFEYLLLDRPLLFFAPDLETYGTDRGWYLSYEDMPGAIVTEGEQLADAVAGTLGKDVYAEKRHAFREQYMSCCDGNATKRLIRYILHEETKRNDVEKLI</sequence>
<dbReference type="SUPFAM" id="SSF53756">
    <property type="entry name" value="UDP-Glycosyltransferase/glycogen phosphorylase"/>
    <property type="match status" value="1"/>
</dbReference>